<dbReference type="AlphaFoldDB" id="A0A8H4RE10"/>
<evidence type="ECO:0000313" key="2">
    <source>
        <dbReference type="Proteomes" id="UP000566819"/>
    </source>
</evidence>
<dbReference type="Proteomes" id="UP000566819">
    <property type="component" value="Unassembled WGS sequence"/>
</dbReference>
<dbReference type="EMBL" id="JAAMPI010000820">
    <property type="protein sequence ID" value="KAF4628385.1"/>
    <property type="molecule type" value="Genomic_DNA"/>
</dbReference>
<evidence type="ECO:0000313" key="1">
    <source>
        <dbReference type="EMBL" id="KAF4628385.1"/>
    </source>
</evidence>
<reference evidence="1 2" key="1">
    <citation type="submission" date="2020-03" db="EMBL/GenBank/DDBJ databases">
        <title>Draft Genome Sequence of Cudoniella acicularis.</title>
        <authorList>
            <person name="Buettner E."/>
            <person name="Kellner H."/>
        </authorList>
    </citation>
    <scope>NUCLEOTIDE SEQUENCE [LARGE SCALE GENOMIC DNA]</scope>
    <source>
        <strain evidence="1 2">DSM 108380</strain>
    </source>
</reference>
<dbReference type="OrthoDB" id="10517718at2759"/>
<protein>
    <submittedName>
        <fullName evidence="1">Uncharacterized protein</fullName>
    </submittedName>
</protein>
<proteinExistence type="predicted"/>
<name>A0A8H4RE10_9HELO</name>
<keyword evidence="2" id="KW-1185">Reference proteome</keyword>
<organism evidence="1 2">
    <name type="scientific">Cudoniella acicularis</name>
    <dbReference type="NCBI Taxonomy" id="354080"/>
    <lineage>
        <taxon>Eukaryota</taxon>
        <taxon>Fungi</taxon>
        <taxon>Dikarya</taxon>
        <taxon>Ascomycota</taxon>
        <taxon>Pezizomycotina</taxon>
        <taxon>Leotiomycetes</taxon>
        <taxon>Helotiales</taxon>
        <taxon>Tricladiaceae</taxon>
        <taxon>Cudoniella</taxon>
    </lineage>
</organism>
<accession>A0A8H4RE10</accession>
<comment type="caution">
    <text evidence="1">The sequence shown here is derived from an EMBL/GenBank/DDBJ whole genome shotgun (WGS) entry which is preliminary data.</text>
</comment>
<sequence>MWPGGGGNVEGFGRMSVALWVGDNLYDPSHMKYIPVAMKFACSDTKNYHGLPIQSYIAQPISNKVVELYSQFLDQHQADIQLKFEEELKKSINIQKTICNIIRDEVLINCVKMVRDHVAELVTQAIQTSVSNQISITATHTTAQHVAAASMLGPAAWAVGGLALYKILALPKTLEKKLGTEIQTILTGNFSQWSSDMLKRAFDDLIDPKKLVKSIGASMLDSVVIPGAYDVFGNQVVVGELKDHMDLIEEIADRARITNPIGLERPLNDCLAVST</sequence>
<gene>
    <name evidence="1" type="ORF">G7Y89_g9769</name>
</gene>